<evidence type="ECO:0000256" key="2">
    <source>
        <dbReference type="ARBA" id="ARBA00030291"/>
    </source>
</evidence>
<gene>
    <name evidence="7" type="ORF">CEQ48_08950</name>
</gene>
<dbReference type="Pfam" id="PF00903">
    <property type="entry name" value="Glyoxalase"/>
    <property type="match status" value="1"/>
</dbReference>
<evidence type="ECO:0000259" key="6">
    <source>
        <dbReference type="PROSITE" id="PS51819"/>
    </source>
</evidence>
<dbReference type="GO" id="GO:0005737">
    <property type="term" value="C:cytoplasm"/>
    <property type="evidence" value="ECO:0007669"/>
    <property type="project" value="TreeGrafter"/>
</dbReference>
<dbReference type="PANTHER" id="PTHR46036">
    <property type="entry name" value="LACTOYLGLUTATHIONE LYASE"/>
    <property type="match status" value="1"/>
</dbReference>
<dbReference type="InterPro" id="IPR004360">
    <property type="entry name" value="Glyas_Fos-R_dOase_dom"/>
</dbReference>
<dbReference type="KEGG" id="vti:CEQ48_08950"/>
<dbReference type="EMBL" id="CP022353">
    <property type="protein sequence ID" value="ASK54913.1"/>
    <property type="molecule type" value="Genomic_DNA"/>
</dbReference>
<evidence type="ECO:0000256" key="3">
    <source>
        <dbReference type="ARBA" id="ARBA00030892"/>
    </source>
</evidence>
<dbReference type="SUPFAM" id="SSF54593">
    <property type="entry name" value="Glyoxalase/Bleomycin resistance protein/Dihydroxybiphenyl dioxygenase"/>
    <property type="match status" value="1"/>
</dbReference>
<evidence type="ECO:0000256" key="1">
    <source>
        <dbReference type="ARBA" id="ARBA00022723"/>
    </source>
</evidence>
<sequence>MTKLIHTMLRVSDLARSIDFYQLALALDVRAQYVFDTFTLTYLGNQETEVELELTFNHNQTQPYLLGNAYGHIAVSVSDIDACHRKLIEKGLEPSDIKALDHKGQHLATFFFLTDPDGYKIEFLQRQGRYL</sequence>
<keyword evidence="1" id="KW-0479">Metal-binding</keyword>
<evidence type="ECO:0000256" key="4">
    <source>
        <dbReference type="ARBA" id="ARBA00032460"/>
    </source>
</evidence>
<reference evidence="7 8" key="2">
    <citation type="submission" date="2017-06" db="EMBL/GenBank/DDBJ databases">
        <title>Complete genome sequence of Vibrio sp. 2521-89, a close relative of Vibrio cholerae isolated from lake water in New Mexico, USA.</title>
        <authorList>
            <person name="Liang K."/>
            <person name="Orata F.D."/>
            <person name="Winkjer N.S."/>
            <person name="Tarr C.L."/>
            <person name="Boucher Y."/>
        </authorList>
    </citation>
    <scope>NUCLEOTIDE SEQUENCE [LARGE SCALE GENOMIC DNA]</scope>
    <source>
        <strain evidence="7 8">2521-89</strain>
    </source>
</reference>
<dbReference type="InterPro" id="IPR029068">
    <property type="entry name" value="Glyas_Bleomycin-R_OHBP_Dase"/>
</dbReference>
<dbReference type="AlphaFoldDB" id="A0AAU8WDS1"/>
<dbReference type="Gene3D" id="3.10.180.10">
    <property type="entry name" value="2,3-Dihydroxybiphenyl 1,2-Dioxygenase, domain 1"/>
    <property type="match status" value="1"/>
</dbReference>
<dbReference type="GeneID" id="88782833"/>
<evidence type="ECO:0000313" key="8">
    <source>
        <dbReference type="Proteomes" id="UP000198371"/>
    </source>
</evidence>
<dbReference type="Proteomes" id="UP000198371">
    <property type="component" value="Chromosome 1"/>
</dbReference>
<dbReference type="InterPro" id="IPR018146">
    <property type="entry name" value="Glyoxalase_1_CS"/>
</dbReference>
<protein>
    <recommendedName>
        <fullName evidence="3">Aldoketomutase</fullName>
    </recommendedName>
    <alternativeName>
        <fullName evidence="2">Ketone-aldehyde mutase</fullName>
    </alternativeName>
    <alternativeName>
        <fullName evidence="4">Methylglyoxalase</fullName>
    </alternativeName>
    <alternativeName>
        <fullName evidence="5">S-D-lactoylglutathione methylglyoxal lyase</fullName>
    </alternativeName>
</protein>
<keyword evidence="7" id="KW-0456">Lyase</keyword>
<reference evidence="8" key="1">
    <citation type="journal article" date="2017" name="Genome Announc.">
        <title>Complete Genome Sequence of Vibrio sp. Strain 2521-89, a Close Relative of Vibrio cholerae Isolated from Lake Water in New Mexico, USA.</title>
        <authorList>
            <person name="Liang K."/>
            <person name="Orata F.D."/>
            <person name="Winkjer N.S."/>
            <person name="Rowe L.A."/>
            <person name="Tarr C.L."/>
            <person name="Boucher Y."/>
        </authorList>
    </citation>
    <scope>NUCLEOTIDE SEQUENCE [LARGE SCALE GENOMIC DNA]</scope>
    <source>
        <strain evidence="8">2521-89</strain>
    </source>
</reference>
<evidence type="ECO:0000256" key="5">
    <source>
        <dbReference type="ARBA" id="ARBA00033298"/>
    </source>
</evidence>
<evidence type="ECO:0000313" key="7">
    <source>
        <dbReference type="EMBL" id="ASK54913.1"/>
    </source>
</evidence>
<proteinExistence type="predicted"/>
<dbReference type="RefSeq" id="WP_089070992.1">
    <property type="nucleotide sequence ID" value="NZ_CAWNWD010000013.1"/>
</dbReference>
<dbReference type="GO" id="GO:0019243">
    <property type="term" value="P:methylglyoxal catabolic process to D-lactate via S-lactoyl-glutathione"/>
    <property type="evidence" value="ECO:0007669"/>
    <property type="project" value="TreeGrafter"/>
</dbReference>
<feature type="domain" description="VOC" evidence="6">
    <location>
        <begin position="3"/>
        <end position="126"/>
    </location>
</feature>
<dbReference type="InterPro" id="IPR037523">
    <property type="entry name" value="VOC_core"/>
</dbReference>
<accession>A0AAU8WDS1</accession>
<name>A0AAU8WDS1_9VIBR</name>
<dbReference type="PROSITE" id="PS51819">
    <property type="entry name" value="VOC"/>
    <property type="match status" value="1"/>
</dbReference>
<keyword evidence="8" id="KW-1185">Reference proteome</keyword>
<dbReference type="GO" id="GO:0004462">
    <property type="term" value="F:lactoylglutathione lyase activity"/>
    <property type="evidence" value="ECO:0007669"/>
    <property type="project" value="InterPro"/>
</dbReference>
<dbReference type="GO" id="GO:0046872">
    <property type="term" value="F:metal ion binding"/>
    <property type="evidence" value="ECO:0007669"/>
    <property type="project" value="UniProtKB-KW"/>
</dbReference>
<organism evidence="7 8">
    <name type="scientific">Vibrio tarriae</name>
    <dbReference type="NCBI Taxonomy" id="2014742"/>
    <lineage>
        <taxon>Bacteria</taxon>
        <taxon>Pseudomonadati</taxon>
        <taxon>Pseudomonadota</taxon>
        <taxon>Gammaproteobacteria</taxon>
        <taxon>Vibrionales</taxon>
        <taxon>Vibrionaceae</taxon>
        <taxon>Vibrio</taxon>
    </lineage>
</organism>
<dbReference type="PANTHER" id="PTHR46036:SF5">
    <property type="entry name" value="LACTOYLGLUTATHIONE LYASE"/>
    <property type="match status" value="1"/>
</dbReference>
<dbReference type="PROSITE" id="PS00935">
    <property type="entry name" value="GLYOXALASE_I_2"/>
    <property type="match status" value="1"/>
</dbReference>